<dbReference type="InterPro" id="IPR037138">
    <property type="entry name" value="His_deacetylse_dom_sf"/>
</dbReference>
<feature type="domain" description="Histone deacetylase" evidence="1">
    <location>
        <begin position="61"/>
        <end position="159"/>
    </location>
</feature>
<dbReference type="InterPro" id="IPR023801">
    <property type="entry name" value="His_deacetylse_dom"/>
</dbReference>
<dbReference type="PANTHER" id="PTHR10625">
    <property type="entry name" value="HISTONE DEACETYLASE HDAC1-RELATED"/>
    <property type="match status" value="1"/>
</dbReference>
<dbReference type="GO" id="GO:0004407">
    <property type="term" value="F:histone deacetylase activity"/>
    <property type="evidence" value="ECO:0007669"/>
    <property type="project" value="TreeGrafter"/>
</dbReference>
<dbReference type="InterPro" id="IPR023696">
    <property type="entry name" value="Ureohydrolase_dom_sf"/>
</dbReference>
<evidence type="ECO:0000313" key="2">
    <source>
        <dbReference type="EMBL" id="HGT82390.1"/>
    </source>
</evidence>
<dbReference type="GO" id="GO:0040029">
    <property type="term" value="P:epigenetic regulation of gene expression"/>
    <property type="evidence" value="ECO:0007669"/>
    <property type="project" value="TreeGrafter"/>
</dbReference>
<dbReference type="EMBL" id="DSYZ01000034">
    <property type="protein sequence ID" value="HGT82390.1"/>
    <property type="molecule type" value="Genomic_DNA"/>
</dbReference>
<dbReference type="SUPFAM" id="SSF52768">
    <property type="entry name" value="Arginase/deacetylase"/>
    <property type="match status" value="1"/>
</dbReference>
<sequence length="271" mass="30319">MVTGVFYHKSFSKKSYLTLGNRLKDFPKAFELLKGRNFVLFESPEVSFGLLRKVHTNEMIEAVLSETLCSTALRSAGGVVKATELVFKGELKNAFCYIGAGGHHAGKDYFWGYCCFNDVALAIENLYEKFGEKKVAIIDTDAHHGDGTRELVKNRKVLHFCICDRDYESRDSLKIDRSYFLNDYFDLVADFVDKCEKFAPSLVFWYFGHDTHVGDYADIGMSIDDYVKIAKTLKSCAESVCNGKLVVVLGGGSLSDVARDATIAIIKELSE</sequence>
<proteinExistence type="predicted"/>
<protein>
    <submittedName>
        <fullName evidence="2">Histone deacetylase</fullName>
    </submittedName>
</protein>
<dbReference type="Pfam" id="PF00850">
    <property type="entry name" value="Hist_deacetyl"/>
    <property type="match status" value="2"/>
</dbReference>
<reference evidence="2" key="1">
    <citation type="journal article" date="2020" name="mSystems">
        <title>Genome- and Community-Level Interaction Insights into Carbon Utilization and Element Cycling Functions of Hydrothermarchaeota in Hydrothermal Sediment.</title>
        <authorList>
            <person name="Zhou Z."/>
            <person name="Liu Y."/>
            <person name="Xu W."/>
            <person name="Pan J."/>
            <person name="Luo Z.H."/>
            <person name="Li M."/>
        </authorList>
    </citation>
    <scope>NUCLEOTIDE SEQUENCE [LARGE SCALE GENOMIC DNA]</scope>
    <source>
        <strain evidence="2">SpSt-587</strain>
    </source>
</reference>
<organism evidence="2">
    <name type="scientific">Archaeoglobus fulgidus</name>
    <dbReference type="NCBI Taxonomy" id="2234"/>
    <lineage>
        <taxon>Archaea</taxon>
        <taxon>Methanobacteriati</taxon>
        <taxon>Methanobacteriota</taxon>
        <taxon>Archaeoglobi</taxon>
        <taxon>Archaeoglobales</taxon>
        <taxon>Archaeoglobaceae</taxon>
        <taxon>Archaeoglobus</taxon>
    </lineage>
</organism>
<accession>A0A7J3M1X3</accession>
<dbReference type="Gene3D" id="3.40.800.20">
    <property type="entry name" value="Histone deacetylase domain"/>
    <property type="match status" value="1"/>
</dbReference>
<dbReference type="AlphaFoldDB" id="A0A7J3M1X3"/>
<dbReference type="PRINTS" id="PR01270">
    <property type="entry name" value="HDASUPER"/>
</dbReference>
<feature type="domain" description="Histone deacetylase" evidence="1">
    <location>
        <begin position="184"/>
        <end position="264"/>
    </location>
</feature>
<name>A0A7J3M1X3_ARCFL</name>
<evidence type="ECO:0000259" key="1">
    <source>
        <dbReference type="Pfam" id="PF00850"/>
    </source>
</evidence>
<dbReference type="InterPro" id="IPR000286">
    <property type="entry name" value="HDACs"/>
</dbReference>
<gene>
    <name evidence="2" type="ORF">ENT52_01500</name>
</gene>
<comment type="caution">
    <text evidence="2">The sequence shown here is derived from an EMBL/GenBank/DDBJ whole genome shotgun (WGS) entry which is preliminary data.</text>
</comment>